<dbReference type="Proteomes" id="UP000639294">
    <property type="component" value="Unassembled WGS sequence"/>
</dbReference>
<keyword evidence="1 6" id="KW-0547">Nucleotide-binding</keyword>
<proteinExistence type="predicted"/>
<dbReference type="Pfam" id="PF13245">
    <property type="entry name" value="AAA_19"/>
    <property type="match status" value="1"/>
</dbReference>
<dbReference type="SUPFAM" id="SSF52540">
    <property type="entry name" value="P-loop containing nucleoside triphosphate hydrolases"/>
    <property type="match status" value="1"/>
</dbReference>
<feature type="binding site" evidence="6">
    <location>
        <begin position="27"/>
        <end position="34"/>
    </location>
    <ligand>
        <name>ATP</name>
        <dbReference type="ChEBI" id="CHEBI:30616"/>
    </ligand>
</feature>
<dbReference type="PANTHER" id="PTHR11070:SF2">
    <property type="entry name" value="ATP-DEPENDENT DNA HELICASE SRS2"/>
    <property type="match status" value="1"/>
</dbReference>
<keyword evidence="9" id="KW-1185">Reference proteome</keyword>
<evidence type="ECO:0000313" key="8">
    <source>
        <dbReference type="EMBL" id="MBF8648412.1"/>
    </source>
</evidence>
<evidence type="ECO:0000256" key="2">
    <source>
        <dbReference type="ARBA" id="ARBA00022801"/>
    </source>
</evidence>
<comment type="caution">
    <text evidence="8">The sequence shown here is derived from an EMBL/GenBank/DDBJ whole genome shotgun (WGS) entry which is preliminary data.</text>
</comment>
<dbReference type="InterPro" id="IPR000212">
    <property type="entry name" value="DNA_helicase_UvrD/REP"/>
</dbReference>
<organism evidence="8 9">
    <name type="scientific">Pseudomonas pudica</name>
    <dbReference type="NCBI Taxonomy" id="272772"/>
    <lineage>
        <taxon>Bacteria</taxon>
        <taxon>Pseudomonadati</taxon>
        <taxon>Pseudomonadota</taxon>
        <taxon>Gammaproteobacteria</taxon>
        <taxon>Pseudomonadales</taxon>
        <taxon>Pseudomonadaceae</taxon>
        <taxon>Pseudomonas</taxon>
    </lineage>
</organism>
<keyword evidence="4 6" id="KW-0067">ATP-binding</keyword>
<protein>
    <recommendedName>
        <fullName evidence="5">DNA 3'-5' helicase II</fullName>
    </recommendedName>
</protein>
<evidence type="ECO:0000256" key="1">
    <source>
        <dbReference type="ARBA" id="ARBA00022741"/>
    </source>
</evidence>
<dbReference type="PANTHER" id="PTHR11070">
    <property type="entry name" value="UVRD / RECB / PCRA DNA HELICASE FAMILY MEMBER"/>
    <property type="match status" value="1"/>
</dbReference>
<reference evidence="8 9" key="1">
    <citation type="submission" date="2020-10" db="EMBL/GenBank/DDBJ databases">
        <title>Genome sequences of Pseudomonas isolates.</title>
        <authorList>
            <person name="Wessels L."/>
            <person name="Reich F."/>
            <person name="Hammerl J."/>
        </authorList>
    </citation>
    <scope>NUCLEOTIDE SEQUENCE [LARGE SCALE GENOMIC DNA]</scope>
    <source>
        <strain evidence="8 9">20-MO00628-0</strain>
    </source>
</reference>
<evidence type="ECO:0000256" key="6">
    <source>
        <dbReference type="PROSITE-ProRule" id="PRU00560"/>
    </source>
</evidence>
<sequence length="615" mass="69268">MINLTGVDKDIFSYLEPSKLRSFFLFAGAGSGKTRTLINVLECFRQTYLMEFVAYGKKIGVITYTNAACDEIKERLNYDESFEVSTIHSFAWGLIKPYTLDVKAWIVGALTQELFEVQEAQRKGRSGSKSAAERALKIVSIQRRLENLKSVSAFRYNPNGISSGKDSLNHSEVLKIASALIVNKPLLQRILVESFPILLIDESQDTQRDLIEAFLDVQKRHTGRFCLGLLGDVMQRIYPDGKKDLGKDVPEDWAIPEKKINYRCPSRIVDLINNIRSVFDSHSQVPEKKEPGFVHLFVVDSNGPVDRLTTELKISDMMSQITQDKLWNNLRADVKTLTLEHHMAAARGGFAEFFKPLYELSNRTDLVNGRLAGIPFLINVFIPFVQSVRAANKFRVMQILKEFSPLVTSENLKSSAESALKEAKDSVEALAKLLAERADPTISELLSVIADFNVLVLPDLFVQVLAASKVQTERDGIDDARDELNLKFEEALKSPFSQLVAYGNYIADRSSFGTHQGVKGLQFPRVMVILDDDDSRGFLFSYEKLFGSAELTKADRDNMAEGKETTVDRTRRLFYVTCSRAEESLAVVMYTKQPQLVVEFSKSQKLFSEVEITVV</sequence>
<accession>A0ABS0G724</accession>
<keyword evidence="3 6" id="KW-0347">Helicase</keyword>
<evidence type="ECO:0000256" key="5">
    <source>
        <dbReference type="ARBA" id="ARBA00034923"/>
    </source>
</evidence>
<dbReference type="Gene3D" id="3.40.50.300">
    <property type="entry name" value="P-loop containing nucleotide triphosphate hydrolases"/>
    <property type="match status" value="2"/>
</dbReference>
<dbReference type="InterPro" id="IPR014016">
    <property type="entry name" value="UvrD-like_ATP-bd"/>
</dbReference>
<dbReference type="GO" id="GO:0004386">
    <property type="term" value="F:helicase activity"/>
    <property type="evidence" value="ECO:0007669"/>
    <property type="project" value="UniProtKB-KW"/>
</dbReference>
<evidence type="ECO:0000256" key="3">
    <source>
        <dbReference type="ARBA" id="ARBA00022806"/>
    </source>
</evidence>
<name>A0ABS0G724_9PSED</name>
<dbReference type="EMBL" id="JADLJS010000047">
    <property type="protein sequence ID" value="MBF8648412.1"/>
    <property type="molecule type" value="Genomic_DNA"/>
</dbReference>
<evidence type="ECO:0000259" key="7">
    <source>
        <dbReference type="PROSITE" id="PS51198"/>
    </source>
</evidence>
<gene>
    <name evidence="8" type="ORF">IRZ77_22860</name>
</gene>
<keyword evidence="2 6" id="KW-0378">Hydrolase</keyword>
<dbReference type="InterPro" id="IPR027417">
    <property type="entry name" value="P-loop_NTPase"/>
</dbReference>
<evidence type="ECO:0000256" key="4">
    <source>
        <dbReference type="ARBA" id="ARBA00022840"/>
    </source>
</evidence>
<dbReference type="PROSITE" id="PS51198">
    <property type="entry name" value="UVRD_HELICASE_ATP_BIND"/>
    <property type="match status" value="1"/>
</dbReference>
<dbReference type="RefSeq" id="WP_196174478.1">
    <property type="nucleotide sequence ID" value="NZ_JADLJR010000050.1"/>
</dbReference>
<evidence type="ECO:0000313" key="9">
    <source>
        <dbReference type="Proteomes" id="UP000639294"/>
    </source>
</evidence>
<feature type="domain" description="UvrD-like helicase ATP-binding" evidence="7">
    <location>
        <begin position="6"/>
        <end position="278"/>
    </location>
</feature>